<comment type="caution">
    <text evidence="1">The sequence shown here is derived from an EMBL/GenBank/DDBJ whole genome shotgun (WGS) entry which is preliminary data.</text>
</comment>
<proteinExistence type="predicted"/>
<organism evidence="1 2">
    <name type="scientific">Colletotrichum truncatum</name>
    <name type="common">Anthracnose fungus</name>
    <name type="synonym">Colletotrichum capsici</name>
    <dbReference type="NCBI Taxonomy" id="5467"/>
    <lineage>
        <taxon>Eukaryota</taxon>
        <taxon>Fungi</taxon>
        <taxon>Dikarya</taxon>
        <taxon>Ascomycota</taxon>
        <taxon>Pezizomycotina</taxon>
        <taxon>Sordariomycetes</taxon>
        <taxon>Hypocreomycetidae</taxon>
        <taxon>Glomerellales</taxon>
        <taxon>Glomerellaceae</taxon>
        <taxon>Colletotrichum</taxon>
        <taxon>Colletotrichum truncatum species complex</taxon>
    </lineage>
</organism>
<reference evidence="1 2" key="1">
    <citation type="journal article" date="2020" name="Phytopathology">
        <title>Genome Sequence Resources of Colletotrichum truncatum, C. plurivorum, C. musicola, and C. sojae: Four Species Pathogenic to Soybean (Glycine max).</title>
        <authorList>
            <person name="Rogerio F."/>
            <person name="Boufleur T.R."/>
            <person name="Ciampi-Guillardi M."/>
            <person name="Sukno S.A."/>
            <person name="Thon M.R."/>
            <person name="Massola Junior N.S."/>
            <person name="Baroncelli R."/>
        </authorList>
    </citation>
    <scope>NUCLEOTIDE SEQUENCE [LARGE SCALE GENOMIC DNA]</scope>
    <source>
        <strain evidence="1 2">CMES1059</strain>
    </source>
</reference>
<keyword evidence="2" id="KW-1185">Reference proteome</keyword>
<dbReference type="EMBL" id="VUJX02000009">
    <property type="protein sequence ID" value="KAL0932044.1"/>
    <property type="molecule type" value="Genomic_DNA"/>
</dbReference>
<evidence type="ECO:0000313" key="2">
    <source>
        <dbReference type="Proteomes" id="UP000805649"/>
    </source>
</evidence>
<gene>
    <name evidence="1" type="ORF">CTRU02_212997</name>
</gene>
<dbReference type="Proteomes" id="UP000805649">
    <property type="component" value="Unassembled WGS sequence"/>
</dbReference>
<name>A0ACC3YJH1_COLTU</name>
<accession>A0ACC3YJH1</accession>
<sequence>MRTRAKTFHPQIQTGIPNVTVIQMESMWLQPTAHNGQYVVLSKLRLSDPMSARELTHRHCKGQALCLTLGLLAGHLFQWFNTVEPAGPLQTMLAMGATRWLADCCRDTWMCA</sequence>
<protein>
    <submittedName>
        <fullName evidence="1">Uncharacterized protein</fullName>
    </submittedName>
</protein>
<evidence type="ECO:0000313" key="1">
    <source>
        <dbReference type="EMBL" id="KAL0932044.1"/>
    </source>
</evidence>